<accession>A0A3G9JWS0</accession>
<dbReference type="Pfam" id="PF00535">
    <property type="entry name" value="Glycos_transf_2"/>
    <property type="match status" value="1"/>
</dbReference>
<dbReference type="PANTHER" id="PTHR48090:SF8">
    <property type="entry name" value="GLYCOSYLTRANSFERASE CSBB-RELATED"/>
    <property type="match status" value="1"/>
</dbReference>
<dbReference type="KEGG" id="ebm:SG0102_21780"/>
<reference evidence="3 4" key="1">
    <citation type="submission" date="2018-11" db="EMBL/GenBank/DDBJ databases">
        <title>Novel Erysipelotrichaceae bacterium isolated from small intestine of a swine.</title>
        <authorList>
            <person name="Kim J.S."/>
            <person name="Choe H."/>
            <person name="Lee Y.R."/>
            <person name="Kim K.M."/>
            <person name="Park D.S."/>
        </authorList>
    </citation>
    <scope>NUCLEOTIDE SEQUENCE [LARGE SCALE GENOMIC DNA]</scope>
    <source>
        <strain evidence="3 4">SG0102</strain>
    </source>
</reference>
<dbReference type="EMBL" id="AP019309">
    <property type="protein sequence ID" value="BBH27244.1"/>
    <property type="molecule type" value="Genomic_DNA"/>
</dbReference>
<dbReference type="PANTHER" id="PTHR48090">
    <property type="entry name" value="UNDECAPRENYL-PHOSPHATE 4-DEOXY-4-FORMAMIDO-L-ARABINOSE TRANSFERASE-RELATED"/>
    <property type="match status" value="1"/>
</dbReference>
<dbReference type="InParanoid" id="A0A3G9JWS0"/>
<evidence type="ECO:0000313" key="4">
    <source>
        <dbReference type="Proteomes" id="UP000268059"/>
    </source>
</evidence>
<evidence type="ECO:0000256" key="1">
    <source>
        <dbReference type="SAM" id="Phobius"/>
    </source>
</evidence>
<dbReference type="RefSeq" id="WP_125119990.1">
    <property type="nucleotide sequence ID" value="NZ_AP019309.1"/>
</dbReference>
<keyword evidence="1" id="KW-0472">Membrane</keyword>
<name>A0A3G9JWS0_9FIRM</name>
<dbReference type="FunCoup" id="A0A3G9JWS0">
    <property type="interactions" value="312"/>
</dbReference>
<evidence type="ECO:0000313" key="3">
    <source>
        <dbReference type="EMBL" id="BBH27244.1"/>
    </source>
</evidence>
<feature type="transmembrane region" description="Helical" evidence="1">
    <location>
        <begin position="230"/>
        <end position="253"/>
    </location>
</feature>
<organism evidence="3 4">
    <name type="scientific">Intestinibaculum porci</name>
    <dbReference type="NCBI Taxonomy" id="2487118"/>
    <lineage>
        <taxon>Bacteria</taxon>
        <taxon>Bacillati</taxon>
        <taxon>Bacillota</taxon>
        <taxon>Erysipelotrichia</taxon>
        <taxon>Erysipelotrichales</taxon>
        <taxon>Erysipelotrichaceae</taxon>
        <taxon>Intestinibaculum</taxon>
    </lineage>
</organism>
<dbReference type="SUPFAM" id="SSF53448">
    <property type="entry name" value="Nucleotide-diphospho-sugar transferases"/>
    <property type="match status" value="1"/>
</dbReference>
<sequence length="309" mass="35582">MSQETISLVVPCYNEEATIEIFYHEVLKYEKQMPAQLEFCFVDDGSSDRTIAILRKLAAQDSRVHYVSFSRNFGKEAGLYAGLELATGDYVATMDVDLQDPPYLLPEMYRIVKEEGYDCVATKRSTRKGEPVVRSFFARMFYRIINRMSDTEIVDGARDYRFMSRQMVNAIIEDGEYNRFSKGIFSWVGFNTKWLSYENIERSAGQTKWSFWGLFKYSIEGILAYSTVPLYISSFIGVALFILSIIAFIFIIIKKLVWGDPVQGWASMVCILLFLGGIILLCLGIIGLYVSKIYLETKKRQIYIVKEKK</sequence>
<keyword evidence="1" id="KW-0812">Transmembrane</keyword>
<dbReference type="InterPro" id="IPR029044">
    <property type="entry name" value="Nucleotide-diphossugar_trans"/>
</dbReference>
<feature type="transmembrane region" description="Helical" evidence="1">
    <location>
        <begin position="265"/>
        <end position="290"/>
    </location>
</feature>
<feature type="domain" description="Glycosyltransferase 2-like" evidence="2">
    <location>
        <begin position="7"/>
        <end position="169"/>
    </location>
</feature>
<dbReference type="Proteomes" id="UP000268059">
    <property type="component" value="Chromosome"/>
</dbReference>
<dbReference type="InterPro" id="IPR001173">
    <property type="entry name" value="Glyco_trans_2-like"/>
</dbReference>
<evidence type="ECO:0000259" key="2">
    <source>
        <dbReference type="Pfam" id="PF00535"/>
    </source>
</evidence>
<gene>
    <name evidence="3" type="ORF">SG0102_21780</name>
</gene>
<dbReference type="GO" id="GO:0005886">
    <property type="term" value="C:plasma membrane"/>
    <property type="evidence" value="ECO:0007669"/>
    <property type="project" value="TreeGrafter"/>
</dbReference>
<dbReference type="InterPro" id="IPR050256">
    <property type="entry name" value="Glycosyltransferase_2"/>
</dbReference>
<keyword evidence="4" id="KW-1185">Reference proteome</keyword>
<dbReference type="CDD" id="cd04187">
    <property type="entry name" value="DPM1_like_bac"/>
    <property type="match status" value="1"/>
</dbReference>
<keyword evidence="1" id="KW-1133">Transmembrane helix</keyword>
<dbReference type="GO" id="GO:0016740">
    <property type="term" value="F:transferase activity"/>
    <property type="evidence" value="ECO:0007669"/>
    <property type="project" value="UniProtKB-KW"/>
</dbReference>
<proteinExistence type="predicted"/>
<keyword evidence="3" id="KW-0808">Transferase</keyword>
<dbReference type="Gene3D" id="3.90.550.10">
    <property type="entry name" value="Spore Coat Polysaccharide Biosynthesis Protein SpsA, Chain A"/>
    <property type="match status" value="1"/>
</dbReference>
<dbReference type="AlphaFoldDB" id="A0A3G9JWS0"/>
<protein>
    <submittedName>
        <fullName evidence="3">Glycosyl transferase family 2</fullName>
    </submittedName>
</protein>
<dbReference type="OrthoDB" id="9807778at2"/>